<keyword evidence="2" id="KW-1185">Reference proteome</keyword>
<comment type="caution">
    <text evidence="1">The sequence shown here is derived from an EMBL/GenBank/DDBJ whole genome shotgun (WGS) entry which is preliminary data.</text>
</comment>
<organism evidence="1 2">
    <name type="scientific">Parageobacillus caldoxylosilyticus NBRC 107762</name>
    <dbReference type="NCBI Taxonomy" id="1220594"/>
    <lineage>
        <taxon>Bacteria</taxon>
        <taxon>Bacillati</taxon>
        <taxon>Bacillota</taxon>
        <taxon>Bacilli</taxon>
        <taxon>Bacillales</taxon>
        <taxon>Anoxybacillaceae</taxon>
        <taxon>Saccharococcus</taxon>
    </lineage>
</organism>
<evidence type="ECO:0000313" key="1">
    <source>
        <dbReference type="EMBL" id="GAJ41348.1"/>
    </source>
</evidence>
<name>A0A023DJC6_9BACL</name>
<proteinExistence type="predicted"/>
<evidence type="ECO:0000313" key="2">
    <source>
        <dbReference type="Proteomes" id="UP000023561"/>
    </source>
</evidence>
<dbReference type="Proteomes" id="UP000023561">
    <property type="component" value="Unassembled WGS sequence"/>
</dbReference>
<gene>
    <name evidence="1" type="ORF">GCA01S_065_00170</name>
</gene>
<dbReference type="EMBL" id="BAWO01000065">
    <property type="protein sequence ID" value="GAJ41348.1"/>
    <property type="molecule type" value="Genomic_DNA"/>
</dbReference>
<protein>
    <submittedName>
        <fullName evidence="1">Uncharacterized protein</fullName>
    </submittedName>
</protein>
<reference evidence="1 2" key="1">
    <citation type="submission" date="2014-04" db="EMBL/GenBank/DDBJ databases">
        <title>Whole genome shotgun sequence of Geobacillus caldoxylosilyticus NBRC 107762.</title>
        <authorList>
            <person name="Hosoyama A."/>
            <person name="Hosoyama Y."/>
            <person name="Katano-Makiyama Y."/>
            <person name="Tsuchikane K."/>
            <person name="Ohji S."/>
            <person name="Ichikawa N."/>
            <person name="Yamazoe A."/>
            <person name="Fujita N."/>
        </authorList>
    </citation>
    <scope>NUCLEOTIDE SEQUENCE [LARGE SCALE GENOMIC DNA]</scope>
    <source>
        <strain evidence="1 2">NBRC 107762</strain>
    </source>
</reference>
<accession>A0A023DJC6</accession>
<sequence>MMLNQMYKKLLYILSCFQTVAMLQKVREENENEKVNDVYVSDSVFDISYGWM</sequence>
<dbReference type="AlphaFoldDB" id="A0A023DJC6"/>